<accession>A0A1I4MZI1</accession>
<name>A0A1I4MZI1_9BACI</name>
<proteinExistence type="predicted"/>
<dbReference type="STRING" id="266892.SAMN04488054_11466"/>
<keyword evidence="2" id="KW-1185">Reference proteome</keyword>
<dbReference type="Pfam" id="PF10612">
    <property type="entry name" value="Spore-coat_CotZ"/>
    <property type="match status" value="1"/>
</dbReference>
<evidence type="ECO:0000313" key="1">
    <source>
        <dbReference type="EMBL" id="SFM08734.1"/>
    </source>
</evidence>
<keyword evidence="1" id="KW-0946">Virion</keyword>
<dbReference type="AlphaFoldDB" id="A0A1I4MZI1"/>
<keyword evidence="1" id="KW-0167">Capsid protein</keyword>
<gene>
    <name evidence="1" type="ORF">SAMN04488054_11466</name>
</gene>
<reference evidence="1 2" key="1">
    <citation type="submission" date="2016-10" db="EMBL/GenBank/DDBJ databases">
        <authorList>
            <person name="de Groot N.N."/>
        </authorList>
    </citation>
    <scope>NUCLEOTIDE SEQUENCE [LARGE SCALE GENOMIC DNA]</scope>
    <source>
        <strain evidence="1 2">CGMCC 1.6134</strain>
    </source>
</reference>
<sequence>MGNRRRREVEIEDTTCMETRHSKDLCVCDTLLHIKKAQDEAEERNNPNCRNGCYNDLLSGNNNNNGRDTIPFLLQGKDGSYFHAAGSIGRRDCFQTVFFRVEKVSKEDCCAVLSLLRPDCPLDFNKCCIDPSSLCHVDELSRTRECIHVDLNCFCTVQCLDPELVEE</sequence>
<dbReference type="EMBL" id="FOTY01000014">
    <property type="protein sequence ID" value="SFM08734.1"/>
    <property type="molecule type" value="Genomic_DNA"/>
</dbReference>
<evidence type="ECO:0000313" key="2">
    <source>
        <dbReference type="Proteomes" id="UP000199668"/>
    </source>
</evidence>
<organism evidence="1 2">
    <name type="scientific">Salibacterium qingdaonense</name>
    <dbReference type="NCBI Taxonomy" id="266892"/>
    <lineage>
        <taxon>Bacteria</taxon>
        <taxon>Bacillati</taxon>
        <taxon>Bacillota</taxon>
        <taxon>Bacilli</taxon>
        <taxon>Bacillales</taxon>
        <taxon>Bacillaceae</taxon>
    </lineage>
</organism>
<dbReference type="RefSeq" id="WP_245736960.1">
    <property type="nucleotide sequence ID" value="NZ_FOTY01000014.1"/>
</dbReference>
<dbReference type="Proteomes" id="UP000199668">
    <property type="component" value="Unassembled WGS sequence"/>
</dbReference>
<dbReference type="InterPro" id="IPR019593">
    <property type="entry name" value="Spore_coat_protein_Z/Y"/>
</dbReference>
<protein>
    <submittedName>
        <fullName evidence="1">Spore coat protein Y</fullName>
    </submittedName>
</protein>